<evidence type="ECO:0000313" key="6">
    <source>
        <dbReference type="Proteomes" id="UP000199705"/>
    </source>
</evidence>
<keyword evidence="1" id="KW-0813">Transport</keyword>
<keyword evidence="6" id="KW-1185">Reference proteome</keyword>
<dbReference type="AlphaFoldDB" id="A0A1G7REF5"/>
<dbReference type="Proteomes" id="UP000199705">
    <property type="component" value="Unassembled WGS sequence"/>
</dbReference>
<evidence type="ECO:0000256" key="1">
    <source>
        <dbReference type="ARBA" id="ARBA00022448"/>
    </source>
</evidence>
<dbReference type="GO" id="GO:0019825">
    <property type="term" value="F:oxygen binding"/>
    <property type="evidence" value="ECO:0007669"/>
    <property type="project" value="InterPro"/>
</dbReference>
<dbReference type="SUPFAM" id="SSF46458">
    <property type="entry name" value="Globin-like"/>
    <property type="match status" value="1"/>
</dbReference>
<proteinExistence type="predicted"/>
<organism evidence="5 6">
    <name type="scientific">Mucilaginibacter gossypii</name>
    <dbReference type="NCBI Taxonomy" id="551996"/>
    <lineage>
        <taxon>Bacteria</taxon>
        <taxon>Pseudomonadati</taxon>
        <taxon>Bacteroidota</taxon>
        <taxon>Sphingobacteriia</taxon>
        <taxon>Sphingobacteriales</taxon>
        <taxon>Sphingobacteriaceae</taxon>
        <taxon>Mucilaginibacter</taxon>
    </lineage>
</organism>
<evidence type="ECO:0000256" key="3">
    <source>
        <dbReference type="ARBA" id="ARBA00022723"/>
    </source>
</evidence>
<evidence type="ECO:0000256" key="2">
    <source>
        <dbReference type="ARBA" id="ARBA00022617"/>
    </source>
</evidence>
<dbReference type="InterPro" id="IPR012292">
    <property type="entry name" value="Globin/Proto"/>
</dbReference>
<name>A0A1G7REF5_9SPHI</name>
<dbReference type="GO" id="GO:0046872">
    <property type="term" value="F:metal ion binding"/>
    <property type="evidence" value="ECO:0007669"/>
    <property type="project" value="UniProtKB-KW"/>
</dbReference>
<protein>
    <submittedName>
        <fullName evidence="5">Hemoglobin</fullName>
    </submittedName>
</protein>
<dbReference type="Gene3D" id="1.10.490.10">
    <property type="entry name" value="Globins"/>
    <property type="match status" value="1"/>
</dbReference>
<dbReference type="RefSeq" id="WP_091163130.1">
    <property type="nucleotide sequence ID" value="NZ_FNCG01000002.1"/>
</dbReference>
<reference evidence="6" key="1">
    <citation type="submission" date="2016-10" db="EMBL/GenBank/DDBJ databases">
        <authorList>
            <person name="Varghese N."/>
            <person name="Submissions S."/>
        </authorList>
    </citation>
    <scope>NUCLEOTIDE SEQUENCE [LARGE SCALE GENOMIC DNA]</scope>
    <source>
        <strain evidence="6">Gh-67</strain>
    </source>
</reference>
<dbReference type="InterPro" id="IPR001486">
    <property type="entry name" value="Hemoglobin_trunc"/>
</dbReference>
<keyword evidence="3" id="KW-0479">Metal-binding</keyword>
<dbReference type="InterPro" id="IPR009050">
    <property type="entry name" value="Globin-like_sf"/>
</dbReference>
<dbReference type="CDD" id="cd08916">
    <property type="entry name" value="TrHb3_P"/>
    <property type="match status" value="1"/>
</dbReference>
<accession>A0A1G7REF5</accession>
<dbReference type="STRING" id="551996.SAMN05192573_102219"/>
<keyword evidence="2" id="KW-0349">Heme</keyword>
<keyword evidence="4" id="KW-0408">Iron</keyword>
<evidence type="ECO:0000256" key="4">
    <source>
        <dbReference type="ARBA" id="ARBA00023004"/>
    </source>
</evidence>
<gene>
    <name evidence="5" type="ORF">SAMN05192573_102219</name>
</gene>
<sequence>MNDIEDLTSIKILVDEFYTRVRLDELLGPIFAEVIKNDWQPHLDKMYAFWNAALFGVPGFKGNPFARHAPLPIGNAHFDRWLDLFKETVDAHFAGPMADDAKNRAGLMAVMFMSKLANMKGGSGRVIM</sequence>
<evidence type="ECO:0000313" key="5">
    <source>
        <dbReference type="EMBL" id="SDG09176.1"/>
    </source>
</evidence>
<dbReference type="GO" id="GO:0020037">
    <property type="term" value="F:heme binding"/>
    <property type="evidence" value="ECO:0007669"/>
    <property type="project" value="InterPro"/>
</dbReference>
<dbReference type="Pfam" id="PF01152">
    <property type="entry name" value="Bac_globin"/>
    <property type="match status" value="1"/>
</dbReference>
<dbReference type="EMBL" id="FNCG01000002">
    <property type="protein sequence ID" value="SDG09176.1"/>
    <property type="molecule type" value="Genomic_DNA"/>
</dbReference>